<dbReference type="InterPro" id="IPR015813">
    <property type="entry name" value="Pyrv/PenolPyrv_kinase-like_dom"/>
</dbReference>
<proteinExistence type="predicted"/>
<dbReference type="Pfam" id="PF13714">
    <property type="entry name" value="PEP_mutase"/>
    <property type="match status" value="1"/>
</dbReference>
<reference evidence="2" key="1">
    <citation type="journal article" date="2019" name="Int. J. Syst. Evol. Microbiol.">
        <title>The Global Catalogue of Microorganisms (GCM) 10K type strain sequencing project: providing services to taxonomists for standard genome sequencing and annotation.</title>
        <authorList>
            <consortium name="The Broad Institute Genomics Platform"/>
            <consortium name="The Broad Institute Genome Sequencing Center for Infectious Disease"/>
            <person name="Wu L."/>
            <person name="Ma J."/>
        </authorList>
    </citation>
    <scope>NUCLEOTIDE SEQUENCE [LARGE SCALE GENOMIC DNA]</scope>
    <source>
        <strain evidence="2">CGMCC 4.7455</strain>
    </source>
</reference>
<accession>A0ABW4PIX8</accession>
<dbReference type="InterPro" id="IPR039556">
    <property type="entry name" value="ICL/PEPM"/>
</dbReference>
<dbReference type="RefSeq" id="WP_380899902.1">
    <property type="nucleotide sequence ID" value="NZ_JBHUFU010000007.1"/>
</dbReference>
<organism evidence="1 2">
    <name type="scientific">Streptomyces desertarenae</name>
    <dbReference type="NCBI Taxonomy" id="2666184"/>
    <lineage>
        <taxon>Bacteria</taxon>
        <taxon>Bacillati</taxon>
        <taxon>Actinomycetota</taxon>
        <taxon>Actinomycetes</taxon>
        <taxon>Kitasatosporales</taxon>
        <taxon>Streptomycetaceae</taxon>
        <taxon>Streptomyces</taxon>
    </lineage>
</organism>
<dbReference type="SUPFAM" id="SSF51621">
    <property type="entry name" value="Phosphoenolpyruvate/pyruvate domain"/>
    <property type="match status" value="1"/>
</dbReference>
<dbReference type="CDD" id="cd00377">
    <property type="entry name" value="ICL_PEPM"/>
    <property type="match status" value="1"/>
</dbReference>
<dbReference type="PANTHER" id="PTHR42905">
    <property type="entry name" value="PHOSPHOENOLPYRUVATE CARBOXYLASE"/>
    <property type="match status" value="1"/>
</dbReference>
<name>A0ABW4PIX8_9ACTN</name>
<dbReference type="GO" id="GO:0016829">
    <property type="term" value="F:lyase activity"/>
    <property type="evidence" value="ECO:0007669"/>
    <property type="project" value="UniProtKB-KW"/>
</dbReference>
<evidence type="ECO:0000313" key="1">
    <source>
        <dbReference type="EMBL" id="MFD1830711.1"/>
    </source>
</evidence>
<protein>
    <submittedName>
        <fullName evidence="1">Isocitrate lyase/phosphoenolpyruvate mutase family protein</fullName>
    </submittedName>
</protein>
<dbReference type="Proteomes" id="UP001597365">
    <property type="component" value="Unassembled WGS sequence"/>
</dbReference>
<evidence type="ECO:0000313" key="2">
    <source>
        <dbReference type="Proteomes" id="UP001597365"/>
    </source>
</evidence>
<dbReference type="PANTHER" id="PTHR42905:SF16">
    <property type="entry name" value="CARBOXYPHOSPHONOENOLPYRUVATE PHOSPHONOMUTASE-LIKE PROTEIN (AFU_ORTHOLOGUE AFUA_5G07230)"/>
    <property type="match status" value="1"/>
</dbReference>
<sequence length="281" mass="28761">MTIPSTAPGASRPEGAARPADLRERFRALHRPGEPFVLPNAWDCASAAALVAAGFPALGTTSLGVACAAGLPDAGAAREETLRPARSLARLPVPVTVDVEAGSGGGPQEVARLAARLDAAGVAGINIEDRRPDGTLADPAAQGELIRAVKDAAPHLFVNARTDTHWLPGHREQTGRRLAAYVAAGADGLFVPGLVEEGAIRSVAVEFPRPLTVLHLPGRTVPERLAELGVARISTGSLLFRAAVDRAVEVALAAARGADAPGAAGTTAYATALEWSAPYAP</sequence>
<dbReference type="EMBL" id="JBHUFU010000007">
    <property type="protein sequence ID" value="MFD1830711.1"/>
    <property type="molecule type" value="Genomic_DNA"/>
</dbReference>
<keyword evidence="2" id="KW-1185">Reference proteome</keyword>
<dbReference type="Gene3D" id="3.20.20.60">
    <property type="entry name" value="Phosphoenolpyruvate-binding domains"/>
    <property type="match status" value="1"/>
</dbReference>
<comment type="caution">
    <text evidence="1">The sequence shown here is derived from an EMBL/GenBank/DDBJ whole genome shotgun (WGS) entry which is preliminary data.</text>
</comment>
<keyword evidence="1" id="KW-0456">Lyase</keyword>
<dbReference type="InterPro" id="IPR040442">
    <property type="entry name" value="Pyrv_kinase-like_dom_sf"/>
</dbReference>
<gene>
    <name evidence="1" type="ORF">ACFSJS_13650</name>
</gene>